<feature type="repeat" description="ANK" evidence="3">
    <location>
        <begin position="1089"/>
        <end position="1126"/>
    </location>
</feature>
<dbReference type="HOGENOM" id="CLU_250614_0_0_5"/>
<feature type="repeat" description="ANK" evidence="3">
    <location>
        <begin position="731"/>
        <end position="764"/>
    </location>
</feature>
<feature type="region of interest" description="Disordered" evidence="4">
    <location>
        <begin position="238"/>
        <end position="392"/>
    </location>
</feature>
<feature type="compositionally biased region" description="Pro residues" evidence="4">
    <location>
        <begin position="374"/>
        <end position="386"/>
    </location>
</feature>
<feature type="repeat" description="ANK" evidence="3">
    <location>
        <begin position="696"/>
        <end position="730"/>
    </location>
</feature>
<organism evidence="5 6">
    <name type="scientific">Ehrlichia ruminantium (strain Welgevonden)</name>
    <dbReference type="NCBI Taxonomy" id="254945"/>
    <lineage>
        <taxon>Bacteria</taxon>
        <taxon>Pseudomonadati</taxon>
        <taxon>Pseudomonadota</taxon>
        <taxon>Alphaproteobacteria</taxon>
        <taxon>Rickettsiales</taxon>
        <taxon>Anaplasmataceae</taxon>
        <taxon>Ehrlichia</taxon>
    </lineage>
</organism>
<protein>
    <submittedName>
        <fullName evidence="5">Uncharacterized protein</fullName>
    </submittedName>
</protein>
<feature type="compositionally biased region" description="Low complexity" evidence="4">
    <location>
        <begin position="1505"/>
        <end position="1522"/>
    </location>
</feature>
<feature type="region of interest" description="Disordered" evidence="4">
    <location>
        <begin position="416"/>
        <end position="447"/>
    </location>
</feature>
<feature type="region of interest" description="Disordered" evidence="4">
    <location>
        <begin position="1542"/>
        <end position="1568"/>
    </location>
</feature>
<dbReference type="Proteomes" id="UP000001021">
    <property type="component" value="Chromosome"/>
</dbReference>
<evidence type="ECO:0000313" key="5">
    <source>
        <dbReference type="EMBL" id="CAI26881.1"/>
    </source>
</evidence>
<feature type="compositionally biased region" description="Low complexity" evidence="4">
    <location>
        <begin position="1589"/>
        <end position="1602"/>
    </location>
</feature>
<feature type="compositionally biased region" description="Pro residues" evidence="4">
    <location>
        <begin position="422"/>
        <end position="434"/>
    </location>
</feature>
<feature type="compositionally biased region" description="Low complexity" evidence="4">
    <location>
        <begin position="39"/>
        <end position="117"/>
    </location>
</feature>
<feature type="repeat" description="ANK" evidence="3">
    <location>
        <begin position="1055"/>
        <end position="1088"/>
    </location>
</feature>
<dbReference type="InterPro" id="IPR036770">
    <property type="entry name" value="Ankyrin_rpt-contain_sf"/>
</dbReference>
<feature type="compositionally biased region" description="Pro residues" evidence="4">
    <location>
        <begin position="246"/>
        <end position="256"/>
    </location>
</feature>
<feature type="compositionally biased region" description="Pro residues" evidence="4">
    <location>
        <begin position="278"/>
        <end position="290"/>
    </location>
</feature>
<dbReference type="PANTHER" id="PTHR24198">
    <property type="entry name" value="ANKYRIN REPEAT AND PROTEIN KINASE DOMAIN-CONTAINING PROTEIN"/>
    <property type="match status" value="1"/>
</dbReference>
<dbReference type="RefSeq" id="WP_011155057.1">
    <property type="nucleotide sequence ID" value="NC_005295.2"/>
</dbReference>
<gene>
    <name evidence="5" type="ordered locus">ERWE_CDS_03870</name>
</gene>
<dbReference type="EMBL" id="CR925678">
    <property type="protein sequence ID" value="CAI26881.1"/>
    <property type="molecule type" value="Genomic_DNA"/>
</dbReference>
<feature type="region of interest" description="Disordered" evidence="4">
    <location>
        <begin position="1502"/>
        <end position="1530"/>
    </location>
</feature>
<keyword evidence="1" id="KW-0677">Repeat</keyword>
<dbReference type="Pfam" id="PF00023">
    <property type="entry name" value="Ank"/>
    <property type="match status" value="1"/>
</dbReference>
<evidence type="ECO:0000313" key="6">
    <source>
        <dbReference type="Proteomes" id="UP000001021"/>
    </source>
</evidence>
<dbReference type="GeneID" id="33057838"/>
<evidence type="ECO:0000256" key="4">
    <source>
        <dbReference type="SAM" id="MobiDB-lite"/>
    </source>
</evidence>
<dbReference type="SUPFAM" id="SSF48403">
    <property type="entry name" value="Ankyrin repeat"/>
    <property type="match status" value="4"/>
</dbReference>
<dbReference type="SMART" id="SM00248">
    <property type="entry name" value="ANK"/>
    <property type="match status" value="21"/>
</dbReference>
<evidence type="ECO:0000256" key="1">
    <source>
        <dbReference type="ARBA" id="ARBA00022737"/>
    </source>
</evidence>
<proteinExistence type="predicted"/>
<feature type="region of interest" description="Disordered" evidence="4">
    <location>
        <begin position="1"/>
        <end position="124"/>
    </location>
</feature>
<feature type="compositionally biased region" description="Polar residues" evidence="4">
    <location>
        <begin position="1"/>
        <end position="28"/>
    </location>
</feature>
<feature type="region of interest" description="Disordered" evidence="4">
    <location>
        <begin position="1643"/>
        <end position="1674"/>
    </location>
</feature>
<dbReference type="Pfam" id="PF12796">
    <property type="entry name" value="Ank_2"/>
    <property type="match status" value="4"/>
</dbReference>
<feature type="compositionally biased region" description="Polar residues" evidence="4">
    <location>
        <begin position="1658"/>
        <end position="1674"/>
    </location>
</feature>
<evidence type="ECO:0000256" key="3">
    <source>
        <dbReference type="PROSITE-ProRule" id="PRU00023"/>
    </source>
</evidence>
<dbReference type="KEGG" id="erw:ERWE_CDS_03870"/>
<dbReference type="KEGG" id="eru:Erum3750"/>
<feature type="region of interest" description="Disordered" evidence="4">
    <location>
        <begin position="159"/>
        <end position="205"/>
    </location>
</feature>
<dbReference type="Gene3D" id="1.25.40.20">
    <property type="entry name" value="Ankyrin repeat-containing domain"/>
    <property type="match status" value="5"/>
</dbReference>
<keyword evidence="6" id="KW-1185">Reference proteome</keyword>
<sequence length="1674" mass="179812">MADPKNTTQEGENKNPSAAVNPIPTVSQEVEHELENVNEELAQAPAVDPQAQAPVVGPQAQAPAVDPQAQAPVLDPQAQAPVVDPQAQAPAVGPQVQAPAVDPQAQAPAVDPQAQAPTPDVEHMEAPGGAIYAVSEGYHPHSKEEIEAAITAADAAPEIPLKDESIRQEVRKSQSAPNLSSMEKPVTEGMRRVNTIPKVSSMQETIDDAPDYAEIDESDLESDPGLVFKIDDLLPRDGVGEEGIAPPLPNRRPPVSPEGGHLYEYVDGSQLKVDTEGTPPPLPNRRPPVSPEVGHLYEDPNEFDVSRESLYTLAQAEGQVPGDEGTPPPLPSRRPPVSPGAGHLYEDPDGFDVGREGEYTLAQAEGQISDVEGTPPPLPSRRPPVSPGAGHLYEDPDEFGVGGEDVYTLAQAEGQVPDAEDTPPPLPGRRPPVAPGEDNLYEDPDEFDVGTEDVYTFAQAADQELGRVDSVSWSSLRDDYLNNNELNEELLLREGPVREICDMIVQSHGNLSQRSVNKIVGMLQNGGEAISEQINEPLKVTHPDGNRDWPERVMPLLHAACLYNVNPEVVKAIANAGGNFGLGDASNKLPLHHAARYGSPSLIDLCLKNTNPSQMNVKDIYGDAPIICLSHNPKCSKENIDEAMRSGADLGTCDADGRLPFHHIAHTNTPSIINHALRRMEGSPMLRNRISDQDLSGNNVAHFAASNGNISEKFIKVLKNLGIDIHGQNISGRTPLSYAVCTGSQKVVSELLSSSGSKVNTPDVDGCTPLHHAVKTNRLKSVKQIMEHPSVNPAAVDNRGCTAVHHAVIRGLESVLKELSSDRGKSRDVREGIRTSLLSKDALGNTPLHIACAPECVATIPRLLKAIEKYYGKDGVMHALQESNNGKDRLDLEGLKSDSVLTRPLAKILSTITNRDIPLSPLHKAIQESNITAVEKIIAATSPDILKQKTPQGLNSVQLAAMYANPAMVKYIAKRSSAADINDPGNAVPPLNLALLYGSPEHAKALLANKSVDCTQPMGDDQNTILHAAAFRGDVSLLKEVLKHPGVDVNAVNAQGKTALHIAVERGDLTAVDKLCRVKKCNVNVQDENGHTPLSMAISRDVSEKLGMAIIKLLLKTGADVTLDADYAIGEAVGTRSHDILSMLIDSGAKVSSTNQAPLECAVTRGDRSSIDKVVRGGGNVNHIVNNPNDEDHGLNLLMLAIKNEKLESVKSLIKNKCDVSKYNGDNTFTALHMLPFVENQEFAVSVAKEILTSGSKKNQDILSKQDVNGNTPLHLMISSGRSDLCNTVMKRVSNQDLTKVSGIQNSEGNNLLHVAVEQGNADILSDILQLTNKSSRSNVVNAKNGEGNTPLHVAAKENKYDILKVMLKSLPNKSSVSNAFNVQDSQGQNLLHIAAERGDSRLFARGLRSMDSGSLTKALNARDSNGNTPVHLALAAGIKEVKSVIGLCNQETLLVPNNEGKLPSQCIEEGSIFASTRGFVTSRVSIQQKLMKAEQKAFIRGPESSTPLVSESSSISSSSSSIDFPQEMGISQEVRGRRFRFISDSSDKSTTEVPEPPLRTQPQEYSINVFDDSVQRTRQFDTDPGTLSSSSSVRPKSLCSSFRPESSDLESQSTSSLEFDRMLSGDPNLQGEIAQIAEGMSDVVQSQSDVENERVSPASSQGTLQKKSSCMEK</sequence>
<dbReference type="eggNOG" id="COG0666">
    <property type="taxonomic scope" value="Bacteria"/>
</dbReference>
<dbReference type="PROSITE" id="PS50297">
    <property type="entry name" value="ANK_REP_REGION"/>
    <property type="match status" value="3"/>
</dbReference>
<feature type="compositionally biased region" description="Pro residues" evidence="4">
    <location>
        <begin position="326"/>
        <end position="338"/>
    </location>
</feature>
<accession>A0A0H3M623</accession>
<reference evidence="5 6" key="1">
    <citation type="journal article" date="2006" name="J. Bacteriol.">
        <title>Comparative genomic analysis of three strains of Ehrlichia ruminantium reveals an active process of genome size plasticity.</title>
        <authorList>
            <person name="Frutos R."/>
            <person name="Viari A."/>
            <person name="Ferraz C."/>
            <person name="Morgat A."/>
            <person name="Eychenie S."/>
            <person name="Kandassami Y."/>
            <person name="Chantal I."/>
            <person name="Bensaid A."/>
            <person name="Coissac E."/>
            <person name="Vachiery N."/>
            <person name="Demaille J."/>
            <person name="Martinez D."/>
        </authorList>
    </citation>
    <scope>NUCLEOTIDE SEQUENCE [LARGE SCALE GENOMIC DNA]</scope>
    <source>
        <strain evidence="5 6">Welgevonden</strain>
    </source>
</reference>
<dbReference type="PROSITE" id="PS50088">
    <property type="entry name" value="ANK_REPEAT"/>
    <property type="match status" value="6"/>
</dbReference>
<feature type="repeat" description="ANK" evidence="3">
    <location>
        <begin position="1021"/>
        <end position="1054"/>
    </location>
</feature>
<name>A0A0H3M623_EHRRW</name>
<dbReference type="InterPro" id="IPR002110">
    <property type="entry name" value="Ankyrin_rpt"/>
</dbReference>
<feature type="repeat" description="ANK" evidence="3">
    <location>
        <begin position="1347"/>
        <end position="1379"/>
    </location>
</feature>
<keyword evidence="2 3" id="KW-0040">ANK repeat</keyword>
<feature type="compositionally biased region" description="Basic and acidic residues" evidence="4">
    <location>
        <begin position="160"/>
        <end position="172"/>
    </location>
</feature>
<feature type="region of interest" description="Disordered" evidence="4">
    <location>
        <begin position="1580"/>
        <end position="1630"/>
    </location>
</feature>
<dbReference type="PANTHER" id="PTHR24198:SF165">
    <property type="entry name" value="ANKYRIN REPEAT-CONTAINING PROTEIN-RELATED"/>
    <property type="match status" value="1"/>
</dbReference>
<evidence type="ECO:0000256" key="2">
    <source>
        <dbReference type="ARBA" id="ARBA00023043"/>
    </source>
</evidence>